<reference evidence="1" key="1">
    <citation type="journal article" date="2015" name="Nature">
        <title>Complex archaea that bridge the gap between prokaryotes and eukaryotes.</title>
        <authorList>
            <person name="Spang A."/>
            <person name="Saw J.H."/>
            <person name="Jorgensen S.L."/>
            <person name="Zaremba-Niedzwiedzka K."/>
            <person name="Martijn J."/>
            <person name="Lind A.E."/>
            <person name="van Eijk R."/>
            <person name="Schleper C."/>
            <person name="Guy L."/>
            <person name="Ettema T.J."/>
        </authorList>
    </citation>
    <scope>NUCLEOTIDE SEQUENCE</scope>
</reference>
<gene>
    <name evidence="1" type="ORF">LCGC14_2434120</name>
</gene>
<accession>A0A0F9BL02</accession>
<organism evidence="1">
    <name type="scientific">marine sediment metagenome</name>
    <dbReference type="NCBI Taxonomy" id="412755"/>
    <lineage>
        <taxon>unclassified sequences</taxon>
        <taxon>metagenomes</taxon>
        <taxon>ecological metagenomes</taxon>
    </lineage>
</organism>
<dbReference type="EMBL" id="LAZR01037300">
    <property type="protein sequence ID" value="KKL22569.1"/>
    <property type="molecule type" value="Genomic_DNA"/>
</dbReference>
<feature type="non-terminal residue" evidence="1">
    <location>
        <position position="1"/>
    </location>
</feature>
<dbReference type="AlphaFoldDB" id="A0A0F9BL02"/>
<evidence type="ECO:0000313" key="1">
    <source>
        <dbReference type="EMBL" id="KKL22569.1"/>
    </source>
</evidence>
<comment type="caution">
    <text evidence="1">The sequence shown here is derived from an EMBL/GenBank/DDBJ whole genome shotgun (WGS) entry which is preliminary data.</text>
</comment>
<protein>
    <submittedName>
        <fullName evidence="1">Uncharacterized protein</fullName>
    </submittedName>
</protein>
<name>A0A0F9BL02_9ZZZZ</name>
<sequence>LTMFSECTVLPLAHLKGVLNFKLIQGVLENKFKMKLRLYPMNLGG</sequence>
<proteinExistence type="predicted"/>